<reference evidence="3" key="1">
    <citation type="submission" date="2023-03" db="EMBL/GenBank/DDBJ databases">
        <title>Massive genome expansion in bonnet fungi (Mycena s.s.) driven by repeated elements and novel gene families across ecological guilds.</title>
        <authorList>
            <consortium name="Lawrence Berkeley National Laboratory"/>
            <person name="Harder C.B."/>
            <person name="Miyauchi S."/>
            <person name="Viragh M."/>
            <person name="Kuo A."/>
            <person name="Thoen E."/>
            <person name="Andreopoulos B."/>
            <person name="Lu D."/>
            <person name="Skrede I."/>
            <person name="Drula E."/>
            <person name="Henrissat B."/>
            <person name="Morin E."/>
            <person name="Kohler A."/>
            <person name="Barry K."/>
            <person name="LaButti K."/>
            <person name="Morin E."/>
            <person name="Salamov A."/>
            <person name="Lipzen A."/>
            <person name="Mereny Z."/>
            <person name="Hegedus B."/>
            <person name="Baldrian P."/>
            <person name="Stursova M."/>
            <person name="Weitz H."/>
            <person name="Taylor A."/>
            <person name="Grigoriev I.V."/>
            <person name="Nagy L.G."/>
            <person name="Martin F."/>
            <person name="Kauserud H."/>
        </authorList>
    </citation>
    <scope>NUCLEOTIDE SEQUENCE</scope>
    <source>
        <strain evidence="3">CBHHK188m</strain>
    </source>
</reference>
<protein>
    <recommendedName>
        <fullName evidence="5">F-box domain-containing protein</fullName>
    </recommendedName>
</protein>
<dbReference type="AlphaFoldDB" id="A0AAD7HQY9"/>
<keyword evidence="4" id="KW-1185">Reference proteome</keyword>
<evidence type="ECO:0000313" key="4">
    <source>
        <dbReference type="Proteomes" id="UP001215280"/>
    </source>
</evidence>
<organism evidence="3 4">
    <name type="scientific">Mycena maculata</name>
    <dbReference type="NCBI Taxonomy" id="230809"/>
    <lineage>
        <taxon>Eukaryota</taxon>
        <taxon>Fungi</taxon>
        <taxon>Dikarya</taxon>
        <taxon>Basidiomycota</taxon>
        <taxon>Agaricomycotina</taxon>
        <taxon>Agaricomycetes</taxon>
        <taxon>Agaricomycetidae</taxon>
        <taxon>Agaricales</taxon>
        <taxon>Marasmiineae</taxon>
        <taxon>Mycenaceae</taxon>
        <taxon>Mycena</taxon>
    </lineage>
</organism>
<name>A0AAD7HQY9_9AGAR</name>
<comment type="caution">
    <text evidence="3">The sequence shown here is derived from an EMBL/GenBank/DDBJ whole genome shotgun (WGS) entry which is preliminary data.</text>
</comment>
<accession>A0AAD7HQY9</accession>
<evidence type="ECO:0000256" key="2">
    <source>
        <dbReference type="SAM" id="MobiDB-lite"/>
    </source>
</evidence>
<gene>
    <name evidence="3" type="ORF">DFH07DRAFT_852806</name>
</gene>
<feature type="compositionally biased region" description="Polar residues" evidence="2">
    <location>
        <begin position="12"/>
        <end position="30"/>
    </location>
</feature>
<evidence type="ECO:0000313" key="3">
    <source>
        <dbReference type="EMBL" id="KAJ7726306.1"/>
    </source>
</evidence>
<dbReference type="EMBL" id="JARJLG010000220">
    <property type="protein sequence ID" value="KAJ7726306.1"/>
    <property type="molecule type" value="Genomic_DNA"/>
</dbReference>
<proteinExistence type="predicted"/>
<evidence type="ECO:0000256" key="1">
    <source>
        <dbReference type="SAM" id="Coils"/>
    </source>
</evidence>
<dbReference type="Proteomes" id="UP001215280">
    <property type="component" value="Unassembled WGS sequence"/>
</dbReference>
<sequence length="473" mass="54088">MHTHGRRDVPQYPNQQGPARGASSSRVPPSRTLTLSDVYALVKSMDARMTVQEAKLQAQEEEILVLKRDNSELWQEIHRLKGPRFPFEIFSLIILSTGEKEALTTFSLVSRGWMSVTRRVLFKRIHHYTAMWRPQIKLVSILNNEHCTIFPYVQTIAISGSTLDSSGSQADDWMDDFVCLIPKFVALRSLIVHGLGSQDLQKIQRSMPHSIKNNIKEVAIDNAGSHMPGFAAFLSMFTALETLTSGNSYSEYEPVSKLTQGLVSPPSSIRELLFRTSRRNDLIILDWFVNFHSSRIDFIDPHFLPSERPVEFQRFLTRFGSTLSKIKFFISGDHQAGQFLSSGYCAALPQLKSIELEFGWQPLPWTIKWLPKILALLPTSIEEVILFMTIDLPPSERVAPEHKLHTIDWSRLDRSLTGSQYLSLRILKIGMLLTANLYSVEKKLRMKQEMKEMWPKLLPICARQGILETYIGW</sequence>
<feature type="coiled-coil region" evidence="1">
    <location>
        <begin position="42"/>
        <end position="69"/>
    </location>
</feature>
<evidence type="ECO:0008006" key="5">
    <source>
        <dbReference type="Google" id="ProtNLM"/>
    </source>
</evidence>
<keyword evidence="1" id="KW-0175">Coiled coil</keyword>
<feature type="region of interest" description="Disordered" evidence="2">
    <location>
        <begin position="1"/>
        <end position="30"/>
    </location>
</feature>